<protein>
    <submittedName>
        <fullName evidence="1">Uncharacterized protein</fullName>
    </submittedName>
</protein>
<evidence type="ECO:0000313" key="1">
    <source>
        <dbReference type="EMBL" id="MCI58889.1"/>
    </source>
</evidence>
<dbReference type="AlphaFoldDB" id="A0A392TCQ7"/>
<comment type="caution">
    <text evidence="1">The sequence shown here is derived from an EMBL/GenBank/DDBJ whole genome shotgun (WGS) entry which is preliminary data.</text>
</comment>
<dbReference type="EMBL" id="LXQA010553431">
    <property type="protein sequence ID" value="MCI58889.1"/>
    <property type="molecule type" value="Genomic_DNA"/>
</dbReference>
<proteinExistence type="predicted"/>
<evidence type="ECO:0000313" key="2">
    <source>
        <dbReference type="Proteomes" id="UP000265520"/>
    </source>
</evidence>
<dbReference type="Proteomes" id="UP000265520">
    <property type="component" value="Unassembled WGS sequence"/>
</dbReference>
<feature type="non-terminal residue" evidence="1">
    <location>
        <position position="36"/>
    </location>
</feature>
<name>A0A392TCQ7_9FABA</name>
<keyword evidence="2" id="KW-1185">Reference proteome</keyword>
<reference evidence="1 2" key="1">
    <citation type="journal article" date="2018" name="Front. Plant Sci.">
        <title>Red Clover (Trifolium pratense) and Zigzag Clover (T. medium) - A Picture of Genomic Similarities and Differences.</title>
        <authorList>
            <person name="Dluhosova J."/>
            <person name="Istvanek J."/>
            <person name="Nedelnik J."/>
            <person name="Repkova J."/>
        </authorList>
    </citation>
    <scope>NUCLEOTIDE SEQUENCE [LARGE SCALE GENOMIC DNA]</scope>
    <source>
        <strain evidence="2">cv. 10/8</strain>
        <tissue evidence="1">Leaf</tissue>
    </source>
</reference>
<sequence length="36" mass="4270">MVNYLNARECKYLKERDKARVRADELGQKLTELEVS</sequence>
<accession>A0A392TCQ7</accession>
<organism evidence="1 2">
    <name type="scientific">Trifolium medium</name>
    <dbReference type="NCBI Taxonomy" id="97028"/>
    <lineage>
        <taxon>Eukaryota</taxon>
        <taxon>Viridiplantae</taxon>
        <taxon>Streptophyta</taxon>
        <taxon>Embryophyta</taxon>
        <taxon>Tracheophyta</taxon>
        <taxon>Spermatophyta</taxon>
        <taxon>Magnoliopsida</taxon>
        <taxon>eudicotyledons</taxon>
        <taxon>Gunneridae</taxon>
        <taxon>Pentapetalae</taxon>
        <taxon>rosids</taxon>
        <taxon>fabids</taxon>
        <taxon>Fabales</taxon>
        <taxon>Fabaceae</taxon>
        <taxon>Papilionoideae</taxon>
        <taxon>50 kb inversion clade</taxon>
        <taxon>NPAAA clade</taxon>
        <taxon>Hologalegina</taxon>
        <taxon>IRL clade</taxon>
        <taxon>Trifolieae</taxon>
        <taxon>Trifolium</taxon>
    </lineage>
</organism>